<gene>
    <name evidence="1" type="ORF">ACAOBT_LOCUS37627</name>
</gene>
<dbReference type="AlphaFoldDB" id="A0A9P0QH93"/>
<evidence type="ECO:0000313" key="2">
    <source>
        <dbReference type="Proteomes" id="UP001152888"/>
    </source>
</evidence>
<accession>A0A9P0QH93</accession>
<reference evidence="1" key="1">
    <citation type="submission" date="2022-03" db="EMBL/GenBank/DDBJ databases">
        <authorList>
            <person name="Sayadi A."/>
        </authorList>
    </citation>
    <scope>NUCLEOTIDE SEQUENCE</scope>
</reference>
<sequence length="129" mass="14783">MWYLEAAFKIVHIVATIQDTNNQSYHKLVRLSFSRVWYQEALTRFPLAEDETDGEGDIDIDSSDEDSEDDFFNIFLTTNNTVNGVLRGGVLPFIDPQVCHPSQMDQAMQPETRLVKCPVFRCTSNSIYN</sequence>
<name>A0A9P0QH93_ACAOB</name>
<evidence type="ECO:0000313" key="1">
    <source>
        <dbReference type="EMBL" id="CAH2020095.1"/>
    </source>
</evidence>
<keyword evidence="2" id="KW-1185">Reference proteome</keyword>
<dbReference type="EMBL" id="CAKOFQ010010773">
    <property type="protein sequence ID" value="CAH2020095.1"/>
    <property type="molecule type" value="Genomic_DNA"/>
</dbReference>
<organism evidence="1 2">
    <name type="scientific">Acanthoscelides obtectus</name>
    <name type="common">Bean weevil</name>
    <name type="synonym">Bruchus obtectus</name>
    <dbReference type="NCBI Taxonomy" id="200917"/>
    <lineage>
        <taxon>Eukaryota</taxon>
        <taxon>Metazoa</taxon>
        <taxon>Ecdysozoa</taxon>
        <taxon>Arthropoda</taxon>
        <taxon>Hexapoda</taxon>
        <taxon>Insecta</taxon>
        <taxon>Pterygota</taxon>
        <taxon>Neoptera</taxon>
        <taxon>Endopterygota</taxon>
        <taxon>Coleoptera</taxon>
        <taxon>Polyphaga</taxon>
        <taxon>Cucujiformia</taxon>
        <taxon>Chrysomeloidea</taxon>
        <taxon>Chrysomelidae</taxon>
        <taxon>Bruchinae</taxon>
        <taxon>Bruchini</taxon>
        <taxon>Acanthoscelides</taxon>
    </lineage>
</organism>
<comment type="caution">
    <text evidence="1">The sequence shown here is derived from an EMBL/GenBank/DDBJ whole genome shotgun (WGS) entry which is preliminary data.</text>
</comment>
<dbReference type="Proteomes" id="UP001152888">
    <property type="component" value="Unassembled WGS sequence"/>
</dbReference>
<proteinExistence type="predicted"/>
<protein>
    <submittedName>
        <fullName evidence="1">Uncharacterized protein</fullName>
    </submittedName>
</protein>